<dbReference type="RefSeq" id="WP_216516814.1">
    <property type="nucleotide sequence ID" value="NZ_JAHLPM010000002.1"/>
</dbReference>
<name>A0ABS6E494_9FIRM</name>
<evidence type="ECO:0000256" key="2">
    <source>
        <dbReference type="ARBA" id="ARBA00022448"/>
    </source>
</evidence>
<keyword evidence="5 6" id="KW-0472">Membrane</keyword>
<feature type="transmembrane region" description="Helical" evidence="6">
    <location>
        <begin position="362"/>
        <end position="383"/>
    </location>
</feature>
<proteinExistence type="inferred from homology"/>
<comment type="similarity">
    <text evidence="6">Belongs to the binding-protein-dependent transport system permease family.</text>
</comment>
<evidence type="ECO:0000256" key="1">
    <source>
        <dbReference type="ARBA" id="ARBA00004651"/>
    </source>
</evidence>
<sequence length="393" mass="44448">MDMEKVDTSIQITPELWKPVEKHRDVQEITGESLTHWQDGWRRFKQNRLSLFGILIMIFLILVAIFGPYFSPYNYSDQNIDFKSMPPRLSIRKLNENTYFYLDPTMGLFKITEDGRLLEKTKDVREESLDKKRIYNIDDEEVILDYNTKPYRVLNSKGEEIPVYKKVFNKIHPFGTDDLGRDLCVRIIYGARISLIVGLVSAISNLTVGVLYGAISGYIGGRTDIIMMRIREILGSIPRLLYVIILMLIFGSGVKTVAITIGLTSWLGMSKMVRGQILSLKESEYVLAARTSGASTWRIITRHLIPNTIGIIIVEAAMRIPNSIFTEASLSFVGLGVSAPQASWGTLSNEALPSLMTYPYKLFFPALAISLTVLSFNFVGDGLRDALDPRLRK</sequence>
<keyword evidence="2 6" id="KW-0813">Transport</keyword>
<keyword evidence="3 6" id="KW-0812">Transmembrane</keyword>
<keyword evidence="4 6" id="KW-1133">Transmembrane helix</keyword>
<dbReference type="InterPro" id="IPR050366">
    <property type="entry name" value="BP-dependent_transpt_permease"/>
</dbReference>
<evidence type="ECO:0000256" key="4">
    <source>
        <dbReference type="ARBA" id="ARBA00022989"/>
    </source>
</evidence>
<evidence type="ECO:0000256" key="5">
    <source>
        <dbReference type="ARBA" id="ARBA00023136"/>
    </source>
</evidence>
<evidence type="ECO:0000256" key="6">
    <source>
        <dbReference type="RuleBase" id="RU363032"/>
    </source>
</evidence>
<dbReference type="PROSITE" id="PS50928">
    <property type="entry name" value="ABC_TM1"/>
    <property type="match status" value="1"/>
</dbReference>
<evidence type="ECO:0000313" key="8">
    <source>
        <dbReference type="EMBL" id="MBU5437078.1"/>
    </source>
</evidence>
<accession>A0ABS6E494</accession>
<dbReference type="InterPro" id="IPR025966">
    <property type="entry name" value="OppC_N"/>
</dbReference>
<feature type="domain" description="ABC transmembrane type-1" evidence="7">
    <location>
        <begin position="191"/>
        <end position="380"/>
    </location>
</feature>
<feature type="transmembrane region" description="Helical" evidence="6">
    <location>
        <begin position="49"/>
        <end position="70"/>
    </location>
</feature>
<feature type="transmembrane region" description="Helical" evidence="6">
    <location>
        <begin position="193"/>
        <end position="219"/>
    </location>
</feature>
<dbReference type="PANTHER" id="PTHR43386:SF22">
    <property type="entry name" value="OLIGOPEPTIDE TRANSPORT SYSTEM PERMEASE PROTEIN OPPC"/>
    <property type="match status" value="1"/>
</dbReference>
<dbReference type="Proteomes" id="UP000749471">
    <property type="component" value="Unassembled WGS sequence"/>
</dbReference>
<dbReference type="EMBL" id="JAHLPM010000002">
    <property type="protein sequence ID" value="MBU5437078.1"/>
    <property type="molecule type" value="Genomic_DNA"/>
</dbReference>
<feature type="transmembrane region" description="Helical" evidence="6">
    <location>
        <begin position="240"/>
        <end position="263"/>
    </location>
</feature>
<gene>
    <name evidence="8" type="ORF">KQI42_03595</name>
</gene>
<keyword evidence="9" id="KW-1185">Reference proteome</keyword>
<dbReference type="PANTHER" id="PTHR43386">
    <property type="entry name" value="OLIGOPEPTIDE TRANSPORT SYSTEM PERMEASE PROTEIN APPC"/>
    <property type="match status" value="1"/>
</dbReference>
<comment type="caution">
    <text evidence="8">The sequence shown here is derived from an EMBL/GenBank/DDBJ whole genome shotgun (WGS) entry which is preliminary data.</text>
</comment>
<dbReference type="Pfam" id="PF00528">
    <property type="entry name" value="BPD_transp_1"/>
    <property type="match status" value="1"/>
</dbReference>
<dbReference type="InterPro" id="IPR000515">
    <property type="entry name" value="MetI-like"/>
</dbReference>
<reference evidence="8 9" key="1">
    <citation type="submission" date="2021-06" db="EMBL/GenBank/DDBJ databases">
        <authorList>
            <person name="Sun Q."/>
            <person name="Li D."/>
        </authorList>
    </citation>
    <scope>NUCLEOTIDE SEQUENCE [LARGE SCALE GENOMIC DNA]</scope>
    <source>
        <strain evidence="8 9">MSJ-40</strain>
    </source>
</reference>
<evidence type="ECO:0000259" key="7">
    <source>
        <dbReference type="PROSITE" id="PS50928"/>
    </source>
</evidence>
<dbReference type="Pfam" id="PF12911">
    <property type="entry name" value="OppC_N"/>
    <property type="match status" value="1"/>
</dbReference>
<evidence type="ECO:0000313" key="9">
    <source>
        <dbReference type="Proteomes" id="UP000749471"/>
    </source>
</evidence>
<protein>
    <submittedName>
        <fullName evidence="8">ABC transporter permease</fullName>
    </submittedName>
</protein>
<evidence type="ECO:0000256" key="3">
    <source>
        <dbReference type="ARBA" id="ARBA00022692"/>
    </source>
</evidence>
<comment type="subcellular location">
    <subcellularLocation>
        <location evidence="1 6">Cell membrane</location>
        <topology evidence="1 6">Multi-pass membrane protein</topology>
    </subcellularLocation>
</comment>
<dbReference type="CDD" id="cd06261">
    <property type="entry name" value="TM_PBP2"/>
    <property type="match status" value="1"/>
</dbReference>
<organism evidence="8 9">
    <name type="scientific">Tissierella simiarum</name>
    <dbReference type="NCBI Taxonomy" id="2841534"/>
    <lineage>
        <taxon>Bacteria</taxon>
        <taxon>Bacillati</taxon>
        <taxon>Bacillota</taxon>
        <taxon>Tissierellia</taxon>
        <taxon>Tissierellales</taxon>
        <taxon>Tissierellaceae</taxon>
        <taxon>Tissierella</taxon>
    </lineage>
</organism>